<comment type="caution">
    <text evidence="2">The sequence shown here is derived from an EMBL/GenBank/DDBJ whole genome shotgun (WGS) entry which is preliminary data.</text>
</comment>
<keyword evidence="1" id="KW-1133">Transmembrane helix</keyword>
<evidence type="ECO:0008006" key="4">
    <source>
        <dbReference type="Google" id="ProtNLM"/>
    </source>
</evidence>
<organism evidence="2 3">
    <name type="scientific">Gonium pectorale</name>
    <name type="common">Green alga</name>
    <dbReference type="NCBI Taxonomy" id="33097"/>
    <lineage>
        <taxon>Eukaryota</taxon>
        <taxon>Viridiplantae</taxon>
        <taxon>Chlorophyta</taxon>
        <taxon>core chlorophytes</taxon>
        <taxon>Chlorophyceae</taxon>
        <taxon>CS clade</taxon>
        <taxon>Chlamydomonadales</taxon>
        <taxon>Volvocaceae</taxon>
        <taxon>Gonium</taxon>
    </lineage>
</organism>
<feature type="transmembrane region" description="Helical" evidence="1">
    <location>
        <begin position="114"/>
        <end position="134"/>
    </location>
</feature>
<name>A0A150FZ45_GONPE</name>
<dbReference type="EMBL" id="LSYV01000113">
    <property type="protein sequence ID" value="KXZ42874.1"/>
    <property type="molecule type" value="Genomic_DNA"/>
</dbReference>
<reference evidence="3" key="1">
    <citation type="journal article" date="2016" name="Nat. Commun.">
        <title>The Gonium pectorale genome demonstrates co-option of cell cycle regulation during the evolution of multicellularity.</title>
        <authorList>
            <person name="Hanschen E.R."/>
            <person name="Marriage T.N."/>
            <person name="Ferris P.J."/>
            <person name="Hamaji T."/>
            <person name="Toyoda A."/>
            <person name="Fujiyama A."/>
            <person name="Neme R."/>
            <person name="Noguchi H."/>
            <person name="Minakuchi Y."/>
            <person name="Suzuki M."/>
            <person name="Kawai-Toyooka H."/>
            <person name="Smith D.R."/>
            <person name="Sparks H."/>
            <person name="Anderson J."/>
            <person name="Bakaric R."/>
            <person name="Luria V."/>
            <person name="Karger A."/>
            <person name="Kirschner M.W."/>
            <person name="Durand P.M."/>
            <person name="Michod R.E."/>
            <person name="Nozaki H."/>
            <person name="Olson B.J."/>
        </authorList>
    </citation>
    <scope>NUCLEOTIDE SEQUENCE [LARGE SCALE GENOMIC DNA]</scope>
    <source>
        <strain evidence="3">NIES-2863</strain>
    </source>
</reference>
<sequence length="136" mass="14738">MIKTLYFETSPEQARDILRGSATVPGSHGFAGPGIYLAAQPAGNTCQADLGRVLKIQEPGNKTWNLCHSRCGYDTVSLQGVEYVVYDAARISGISLHSGQPTPEPYRMPFELKCLCVIVILIFAAVAKSIEFAYGL</sequence>
<keyword evidence="3" id="KW-1185">Reference proteome</keyword>
<gene>
    <name evidence="2" type="ORF">GPECTOR_113g286</name>
</gene>
<dbReference type="AlphaFoldDB" id="A0A150FZ45"/>
<protein>
    <recommendedName>
        <fullName evidence="4">PARP catalytic domain-containing protein</fullName>
    </recommendedName>
</protein>
<evidence type="ECO:0000313" key="3">
    <source>
        <dbReference type="Proteomes" id="UP000075714"/>
    </source>
</evidence>
<accession>A0A150FZ45</accession>
<evidence type="ECO:0000313" key="2">
    <source>
        <dbReference type="EMBL" id="KXZ42874.1"/>
    </source>
</evidence>
<proteinExistence type="predicted"/>
<keyword evidence="1" id="KW-0812">Transmembrane</keyword>
<keyword evidence="1" id="KW-0472">Membrane</keyword>
<dbReference type="Proteomes" id="UP000075714">
    <property type="component" value="Unassembled WGS sequence"/>
</dbReference>
<evidence type="ECO:0000256" key="1">
    <source>
        <dbReference type="SAM" id="Phobius"/>
    </source>
</evidence>